<dbReference type="Proteomes" id="UP000501891">
    <property type="component" value="Chromosome"/>
</dbReference>
<reference evidence="1" key="1">
    <citation type="submission" date="2020-04" db="EMBL/GenBank/DDBJ databases">
        <title>A desert anoxygenic phototrophic bacterium fixes CO2 using RubisCO under aerobic conditions.</title>
        <authorList>
            <person name="Tang K."/>
        </authorList>
    </citation>
    <scope>NUCLEOTIDE SEQUENCE [LARGE SCALE GENOMIC DNA]</scope>
    <source>
        <strain evidence="1">MIMtkB3</strain>
    </source>
</reference>
<keyword evidence="2" id="KW-1185">Reference proteome</keyword>
<proteinExistence type="predicted"/>
<evidence type="ECO:0000313" key="1">
    <source>
        <dbReference type="EMBL" id="QJE74572.1"/>
    </source>
</evidence>
<protein>
    <submittedName>
        <fullName evidence="1">Uncharacterized protein</fullName>
    </submittedName>
</protein>
<sequence length="310" mass="31644">MVDLDAISRSVRAAADMAAKLATAPSESMPGHDGGIRYLERTSAADGTNRVVATANAPAGLRLANIYGRVTIRVDEKAAGVLFSMTNSRKRYNLEVQDGLLWVTGPGPDREPRTDLEFTVPKGTPLLLNNHTGELVVDGDLGAPVRLELARGRVDIPGTVASARVRVTQTGEVRLGRVDGLLAVQVPAQADVSAAGAGQAFAEVNGAGTLRLGPVREGLTLSIPGSGDVQVASVAGPVALAFQGVGKVDIADGAADRFQAGVTGMGTVRFNGTAADPQVLVTGPGSVTVAKVTGTPTVQQLGAGKVKLGD</sequence>
<evidence type="ECO:0000313" key="2">
    <source>
        <dbReference type="Proteomes" id="UP000501891"/>
    </source>
</evidence>
<dbReference type="AlphaFoldDB" id="A0A858RBN5"/>
<dbReference type="Gene3D" id="2.160.20.120">
    <property type="match status" value="1"/>
</dbReference>
<gene>
    <name evidence="1" type="ORF">HHL28_17220</name>
</gene>
<name>A0A858RBN5_9PROT</name>
<dbReference type="EMBL" id="CP051775">
    <property type="protein sequence ID" value="QJE74572.1"/>
    <property type="molecule type" value="Genomic_DNA"/>
</dbReference>
<dbReference type="KEGG" id="acru:HHL28_17220"/>
<accession>A0A858RBN5</accession>
<organism evidence="1 2">
    <name type="scientific">Aerophototrophica crusticola</name>
    <dbReference type="NCBI Taxonomy" id="1709002"/>
    <lineage>
        <taxon>Bacteria</taxon>
        <taxon>Pseudomonadati</taxon>
        <taxon>Pseudomonadota</taxon>
        <taxon>Alphaproteobacteria</taxon>
        <taxon>Rhodospirillales</taxon>
        <taxon>Rhodospirillaceae</taxon>
        <taxon>Aerophototrophica</taxon>
    </lineage>
</organism>